<dbReference type="PANTHER" id="PTHR42754:SF1">
    <property type="entry name" value="LIPOPROTEIN"/>
    <property type="match status" value="1"/>
</dbReference>
<sequence length="440" mass="47961">MKLRLINIFWLLLPFLSCDTKKDFEEGTKNYFVKYFGEDGDQQAIDMVVNEDGTIMILGNTSMPGASQRILMIKTDAEGNLLWQKKFGSDVDLLGREVIAEYPQDLEPTSDGNFLILSNMYRGVDVATNEDIYDFKVIKINPQGDSIGGMEFGNNAEKWSTQFVRSITALSSGGFIVTGNSTDESIAADPQLTPPDQEDMFAIGFESDLKTVAWTTLELGASVGTTGEHFGSGIKVFEASPNEYYMFSYSDRQLIGETDFESNFEVSNFSGNGIPLGFSDNAGRETSWEILASVCKVPGVLGGGYYELGTSIPTSTITNTVGQLYFCKRNENLNKQSEGTISSISGQFTATTVAPSVFSDGFLILANEKTTAGTTIRLIKTNLNSEALWSVNMGSFDKSSSGASVAELPDGRIMILGTIELETQDKIGLMKVNSQGEFLN</sequence>
<keyword evidence="2" id="KW-1185">Reference proteome</keyword>
<organism evidence="1 2">
    <name type="scientific">Ohtaekwangia koreensis</name>
    <dbReference type="NCBI Taxonomy" id="688867"/>
    <lineage>
        <taxon>Bacteria</taxon>
        <taxon>Pseudomonadati</taxon>
        <taxon>Bacteroidota</taxon>
        <taxon>Cytophagia</taxon>
        <taxon>Cytophagales</taxon>
        <taxon>Fulvivirgaceae</taxon>
        <taxon>Ohtaekwangia</taxon>
    </lineage>
</organism>
<gene>
    <name evidence="1" type="ORF">SAMN05660236_1973</name>
</gene>
<reference evidence="1 2" key="1">
    <citation type="submission" date="2017-02" db="EMBL/GenBank/DDBJ databases">
        <authorList>
            <person name="Peterson S.W."/>
        </authorList>
    </citation>
    <scope>NUCLEOTIDE SEQUENCE [LARGE SCALE GENOMIC DNA]</scope>
    <source>
        <strain evidence="1 2">DSM 25262</strain>
    </source>
</reference>
<evidence type="ECO:0000313" key="2">
    <source>
        <dbReference type="Proteomes" id="UP000190961"/>
    </source>
</evidence>
<dbReference type="RefSeq" id="WP_079686478.1">
    <property type="nucleotide sequence ID" value="NZ_FUZU01000001.1"/>
</dbReference>
<protein>
    <submittedName>
        <fullName evidence="1">Uncharacterized protein</fullName>
    </submittedName>
</protein>
<dbReference type="EMBL" id="FUZU01000001">
    <property type="protein sequence ID" value="SKC60634.1"/>
    <property type="molecule type" value="Genomic_DNA"/>
</dbReference>
<dbReference type="AlphaFoldDB" id="A0A1T5KAG2"/>
<evidence type="ECO:0000313" key="1">
    <source>
        <dbReference type="EMBL" id="SKC60634.1"/>
    </source>
</evidence>
<accession>A0A1T5KAG2</accession>
<proteinExistence type="predicted"/>
<dbReference type="Proteomes" id="UP000190961">
    <property type="component" value="Unassembled WGS sequence"/>
</dbReference>
<dbReference type="PANTHER" id="PTHR42754">
    <property type="entry name" value="ENDOGLUCANASE"/>
    <property type="match status" value="1"/>
</dbReference>
<name>A0A1T5KAG2_9BACT</name>
<dbReference type="STRING" id="688867.SAMN05660236_1973"/>
<dbReference type="OrthoDB" id="9811934at2"/>